<dbReference type="InterPro" id="IPR036179">
    <property type="entry name" value="Ig-like_dom_sf"/>
</dbReference>
<name>A0A7L3QLR0_9SYLV</name>
<dbReference type="PANTHER" id="PTHR13771">
    <property type="entry name" value="INTERCELLULAR ADHESION MOLECULE"/>
    <property type="match status" value="1"/>
</dbReference>
<feature type="region of interest" description="Disordered" evidence="1">
    <location>
        <begin position="56"/>
        <end position="116"/>
    </location>
</feature>
<dbReference type="GO" id="GO:0005178">
    <property type="term" value="F:integrin binding"/>
    <property type="evidence" value="ECO:0007669"/>
    <property type="project" value="InterPro"/>
</dbReference>
<dbReference type="SMART" id="SM00409">
    <property type="entry name" value="IG"/>
    <property type="match status" value="1"/>
</dbReference>
<dbReference type="EMBL" id="VZUI01049585">
    <property type="protein sequence ID" value="NXV04023.1"/>
    <property type="molecule type" value="Genomic_DNA"/>
</dbReference>
<evidence type="ECO:0000313" key="3">
    <source>
        <dbReference type="EMBL" id="NXV04023.1"/>
    </source>
</evidence>
<dbReference type="Proteomes" id="UP000524451">
    <property type="component" value="Unassembled WGS sequence"/>
</dbReference>
<evidence type="ECO:0000256" key="1">
    <source>
        <dbReference type="SAM" id="MobiDB-lite"/>
    </source>
</evidence>
<dbReference type="GO" id="GO:0005886">
    <property type="term" value="C:plasma membrane"/>
    <property type="evidence" value="ECO:0007669"/>
    <property type="project" value="TreeGrafter"/>
</dbReference>
<dbReference type="SUPFAM" id="SSF48726">
    <property type="entry name" value="Immunoglobulin"/>
    <property type="match status" value="1"/>
</dbReference>
<comment type="caution">
    <text evidence="3">The sequence shown here is derived from an EMBL/GenBank/DDBJ whole genome shotgun (WGS) entry which is preliminary data.</text>
</comment>
<evidence type="ECO:0000259" key="2">
    <source>
        <dbReference type="PROSITE" id="PS50835"/>
    </source>
</evidence>
<dbReference type="GO" id="GO:0007155">
    <property type="term" value="P:cell adhesion"/>
    <property type="evidence" value="ECO:0007669"/>
    <property type="project" value="InterPro"/>
</dbReference>
<dbReference type="AlphaFoldDB" id="A0A7L3QLR0"/>
<sequence>YPGFSWPLSRIFLALIPDFPGPYPGFFWPLSRFFLLLILDFPYPARPRLDARLCPGQQNWTEGQEGTLRCRARGRPEPRNNPQNPGDNPQNPGNNPQNSQNSGDNPQNSGGNPGISLPAGIPLRASRIHAGIYRCQASNELGTASRDVTLWVHCEWFLGGLGGFWGVWGLGGVWGLF</sequence>
<organism evidence="3 4">
    <name type="scientific">Cettia cetti</name>
    <dbReference type="NCBI Taxonomy" id="68486"/>
    <lineage>
        <taxon>Eukaryota</taxon>
        <taxon>Metazoa</taxon>
        <taxon>Chordata</taxon>
        <taxon>Craniata</taxon>
        <taxon>Vertebrata</taxon>
        <taxon>Euteleostomi</taxon>
        <taxon>Archelosauria</taxon>
        <taxon>Archosauria</taxon>
        <taxon>Dinosauria</taxon>
        <taxon>Saurischia</taxon>
        <taxon>Theropoda</taxon>
        <taxon>Coelurosauria</taxon>
        <taxon>Aves</taxon>
        <taxon>Neognathae</taxon>
        <taxon>Neoaves</taxon>
        <taxon>Telluraves</taxon>
        <taxon>Australaves</taxon>
        <taxon>Passeriformes</taxon>
        <taxon>Sylvioidea</taxon>
        <taxon>Sylviidae</taxon>
        <taxon>Acrocephalinae</taxon>
        <taxon>Cettia</taxon>
    </lineage>
</organism>
<dbReference type="InterPro" id="IPR047012">
    <property type="entry name" value="ICAM_VCAM"/>
</dbReference>
<keyword evidence="4" id="KW-1185">Reference proteome</keyword>
<feature type="non-terminal residue" evidence="3">
    <location>
        <position position="177"/>
    </location>
</feature>
<dbReference type="InterPro" id="IPR007110">
    <property type="entry name" value="Ig-like_dom"/>
</dbReference>
<gene>
    <name evidence="3" type="primary">Icam1</name>
    <name evidence="3" type="ORF">CETCET_R15578</name>
</gene>
<feature type="non-terminal residue" evidence="3">
    <location>
        <position position="1"/>
    </location>
</feature>
<evidence type="ECO:0000313" key="4">
    <source>
        <dbReference type="Proteomes" id="UP000524451"/>
    </source>
</evidence>
<feature type="domain" description="Ig-like" evidence="2">
    <location>
        <begin position="47"/>
        <end position="149"/>
    </location>
</feature>
<protein>
    <submittedName>
        <fullName evidence="3">ICAM1 protein</fullName>
    </submittedName>
</protein>
<dbReference type="PROSITE" id="PS50835">
    <property type="entry name" value="IG_LIKE"/>
    <property type="match status" value="1"/>
</dbReference>
<dbReference type="InterPro" id="IPR013783">
    <property type="entry name" value="Ig-like_fold"/>
</dbReference>
<accession>A0A7L3QLR0</accession>
<proteinExistence type="predicted"/>
<dbReference type="PANTHER" id="PTHR13771:SF3">
    <property type="entry name" value="INTERCELLULAR ADHESION MOLECULE 2"/>
    <property type="match status" value="1"/>
</dbReference>
<dbReference type="InterPro" id="IPR003599">
    <property type="entry name" value="Ig_sub"/>
</dbReference>
<feature type="compositionally biased region" description="Low complexity" evidence="1">
    <location>
        <begin position="80"/>
        <end position="110"/>
    </location>
</feature>
<dbReference type="Gene3D" id="2.60.40.10">
    <property type="entry name" value="Immunoglobulins"/>
    <property type="match status" value="1"/>
</dbReference>
<reference evidence="3 4" key="1">
    <citation type="submission" date="2019-09" db="EMBL/GenBank/DDBJ databases">
        <title>Bird 10,000 Genomes (B10K) Project - Family phase.</title>
        <authorList>
            <person name="Zhang G."/>
        </authorList>
    </citation>
    <scope>NUCLEOTIDE SEQUENCE [LARGE SCALE GENOMIC DNA]</scope>
    <source>
        <strain evidence="3">OUT-0056</strain>
        <tissue evidence="3">Blood</tissue>
    </source>
</reference>